<proteinExistence type="inferred from homology"/>
<keyword evidence="4 5" id="KW-0472">Membrane</keyword>
<protein>
    <submittedName>
        <fullName evidence="7">NADH dehydrogenase subunit 2</fullName>
    </submittedName>
</protein>
<dbReference type="HAMAP" id="MF_00445">
    <property type="entry name" value="NDH1_NuoN_1"/>
    <property type="match status" value="1"/>
</dbReference>
<feature type="transmembrane region" description="Helical" evidence="5">
    <location>
        <begin position="201"/>
        <end position="229"/>
    </location>
</feature>
<feature type="transmembrane region" description="Helical" evidence="5">
    <location>
        <begin position="15"/>
        <end position="39"/>
    </location>
</feature>
<feature type="transmembrane region" description="Helical" evidence="5">
    <location>
        <begin position="135"/>
        <end position="154"/>
    </location>
</feature>
<evidence type="ECO:0000259" key="6">
    <source>
        <dbReference type="Pfam" id="PF00361"/>
    </source>
</evidence>
<sequence length="496" mass="57858">MYNFFYNIYSISIELYIVFSVIILLIYGVFFSTFITYGYPLISYNIGWLVLQILFFSFLLSYSQIYIYMFSWNKLLVFDFFAWGTQLIILFFLILWWIITFIYIQKQKILFFEYWVLILFAVVGILFVIKSYDFLSIYLAIEFQSLVFYILASINRSSEFSTEAGLKYFILGAFSSAFLLLGFSVIYGLTGITNLGDFSKFFSGILFSGIFVHYGIIFGLIFILVALMFKFSAAPFHMWVPDVYEGSPSSITVFFSIFPKYAVICLCLRLLLYSFHDYIIYWREFILFCILFCAIIGTLGAFYQLKWKRFLAYSSINHVSFLLLALVIGDLQSISCIIFYIVIYSIIMIGIFSIILSLYYYDYPNYYQLRYIKNILSLNITNPLLALSLVLILFSVSGIPPLAGFFSKFFILLSALQVNAFGICMFLILFSCVSCFYYIRLIKIMYFDINKNLLIIYPLPKSISLVLGVSLIINIFLIFDLDLFYKFSVFISLSFL</sequence>
<feature type="transmembrane region" description="Helical" evidence="5">
    <location>
        <begin position="80"/>
        <end position="104"/>
    </location>
</feature>
<keyword evidence="2 5" id="KW-0812">Transmembrane</keyword>
<dbReference type="NCBIfam" id="TIGR01770">
    <property type="entry name" value="NDH_I_N"/>
    <property type="match status" value="1"/>
</dbReference>
<dbReference type="Pfam" id="PF00361">
    <property type="entry name" value="Proton_antipo_M"/>
    <property type="match status" value="1"/>
</dbReference>
<feature type="transmembrane region" description="Helical" evidence="5">
    <location>
        <begin position="409"/>
        <end position="439"/>
    </location>
</feature>
<evidence type="ECO:0000256" key="1">
    <source>
        <dbReference type="ARBA" id="ARBA00004141"/>
    </source>
</evidence>
<dbReference type="AlphaFoldDB" id="A0A0E3DBJ8"/>
<evidence type="ECO:0000256" key="5">
    <source>
        <dbReference type="SAM" id="Phobius"/>
    </source>
</evidence>
<feature type="transmembrane region" description="Helical" evidence="5">
    <location>
        <begin position="166"/>
        <end position="189"/>
    </location>
</feature>
<evidence type="ECO:0000313" key="7">
    <source>
        <dbReference type="EMBL" id="AHX02461.1"/>
    </source>
</evidence>
<evidence type="ECO:0000256" key="4">
    <source>
        <dbReference type="ARBA" id="ARBA00023136"/>
    </source>
</evidence>
<comment type="subcellular location">
    <subcellularLocation>
        <location evidence="1">Membrane</location>
        <topology evidence="1">Multi-pass membrane protein</topology>
    </subcellularLocation>
</comment>
<feature type="transmembrane region" description="Helical" evidence="5">
    <location>
        <begin position="250"/>
        <end position="273"/>
    </location>
</feature>
<evidence type="ECO:0000256" key="2">
    <source>
        <dbReference type="ARBA" id="ARBA00022692"/>
    </source>
</evidence>
<dbReference type="InterPro" id="IPR001750">
    <property type="entry name" value="ND/Mrp_TM"/>
</dbReference>
<dbReference type="EMBL" id="KJ398160">
    <property type="protein sequence ID" value="AHX02461.1"/>
    <property type="molecule type" value="Genomic_DNA"/>
</dbReference>
<feature type="transmembrane region" description="Helical" evidence="5">
    <location>
        <begin position="459"/>
        <end position="479"/>
    </location>
</feature>
<name>A0A0E3DBJ8_PLOCA</name>
<gene>
    <name evidence="7" type="primary">nad2</name>
    <name evidence="7" type="ORF">Pcati.mt.28</name>
</gene>
<keyword evidence="3 5" id="KW-1133">Transmembrane helix</keyword>
<feature type="domain" description="NADH:quinone oxidoreductase/Mrp antiporter transmembrane" evidence="6">
    <location>
        <begin position="131"/>
        <end position="429"/>
    </location>
</feature>
<keyword evidence="7" id="KW-0496">Mitochondrion</keyword>
<feature type="transmembrane region" description="Helical" evidence="5">
    <location>
        <begin position="285"/>
        <end position="303"/>
    </location>
</feature>
<feature type="transmembrane region" description="Helical" evidence="5">
    <location>
        <begin position="382"/>
        <end position="403"/>
    </location>
</feature>
<evidence type="ECO:0000256" key="3">
    <source>
        <dbReference type="ARBA" id="ARBA00022989"/>
    </source>
</evidence>
<dbReference type="GO" id="GO:0042773">
    <property type="term" value="P:ATP synthesis coupled electron transport"/>
    <property type="evidence" value="ECO:0007669"/>
    <property type="project" value="InterPro"/>
</dbReference>
<dbReference type="GO" id="GO:0016020">
    <property type="term" value="C:membrane"/>
    <property type="evidence" value="ECO:0007669"/>
    <property type="project" value="UniProtKB-SubCell"/>
</dbReference>
<feature type="transmembrane region" description="Helical" evidence="5">
    <location>
        <begin position="46"/>
        <end position="68"/>
    </location>
</feature>
<dbReference type="PANTHER" id="PTHR22773">
    <property type="entry name" value="NADH DEHYDROGENASE"/>
    <property type="match status" value="1"/>
</dbReference>
<geneLocation type="mitochondrion" evidence="7"/>
<dbReference type="GO" id="GO:0008137">
    <property type="term" value="F:NADH dehydrogenase (ubiquinone) activity"/>
    <property type="evidence" value="ECO:0007669"/>
    <property type="project" value="InterPro"/>
</dbReference>
<feature type="transmembrane region" description="Helical" evidence="5">
    <location>
        <begin position="310"/>
        <end position="331"/>
    </location>
</feature>
<reference evidence="7" key="1">
    <citation type="submission" date="2014-02" db="EMBL/GenBank/DDBJ databases">
        <title>Complete mitochondrion genomes reveal florideophycean red algal diversity.</title>
        <authorList>
            <person name="Yang E.C."/>
            <person name="Yoon H.S."/>
        </authorList>
    </citation>
    <scope>NUCLEOTIDE SEQUENCE</scope>
</reference>
<feature type="transmembrane region" description="Helical" evidence="5">
    <location>
        <begin position="111"/>
        <end position="129"/>
    </location>
</feature>
<feature type="transmembrane region" description="Helical" evidence="5">
    <location>
        <begin position="337"/>
        <end position="361"/>
    </location>
</feature>
<organism evidence="7">
    <name type="scientific">Plocamium cartilagineum</name>
    <name type="common">Red comb weed</name>
    <name type="synonym">Gelidium cartilagineum</name>
    <dbReference type="NCBI Taxonomy" id="31452"/>
    <lineage>
        <taxon>Eukaryota</taxon>
        <taxon>Rhodophyta</taxon>
        <taxon>Florideophyceae</taxon>
        <taxon>Rhodymeniophycidae</taxon>
        <taxon>Plocamiales</taxon>
        <taxon>Plocamiaceae</taxon>
        <taxon>Plocamium</taxon>
    </lineage>
</organism>
<accession>A0A0E3DBJ8</accession>
<dbReference type="InterPro" id="IPR010096">
    <property type="entry name" value="NADH-Q_OxRdtase_suN/2"/>
</dbReference>